<dbReference type="RefSeq" id="WP_159751676.1">
    <property type="nucleotide sequence ID" value="NZ_WUQX01000001.1"/>
</dbReference>
<protein>
    <submittedName>
        <fullName evidence="1">Uncharacterized protein</fullName>
    </submittedName>
</protein>
<accession>A0A7X3MHK1</accession>
<dbReference type="Proteomes" id="UP000460412">
    <property type="component" value="Unassembled WGS sequence"/>
</dbReference>
<reference evidence="1 2" key="1">
    <citation type="submission" date="2019-12" db="EMBL/GenBank/DDBJ databases">
        <title>Sporaefaciens musculi gen. nov., sp. nov., a novel bacterium isolated from the caecum of an obese mouse.</title>
        <authorList>
            <person name="Rasmussen T.S."/>
            <person name="Streidl T."/>
            <person name="Hitch T.C.A."/>
            <person name="Wortmann E."/>
            <person name="Deptula P."/>
            <person name="Hansen M."/>
            <person name="Nielsen D.S."/>
            <person name="Clavel T."/>
            <person name="Vogensen F.K."/>
        </authorList>
    </citation>
    <scope>NUCLEOTIDE SEQUENCE [LARGE SCALE GENOMIC DNA]</scope>
    <source>
        <strain evidence="1 2">WCA-9-b2</strain>
    </source>
</reference>
<name>A0A7X3MHK1_9FIRM</name>
<proteinExistence type="predicted"/>
<organism evidence="1 2">
    <name type="scientific">Sporofaciens musculi</name>
    <dbReference type="NCBI Taxonomy" id="2681861"/>
    <lineage>
        <taxon>Bacteria</taxon>
        <taxon>Bacillati</taxon>
        <taxon>Bacillota</taxon>
        <taxon>Clostridia</taxon>
        <taxon>Lachnospirales</taxon>
        <taxon>Lachnospiraceae</taxon>
        <taxon>Sporofaciens</taxon>
    </lineage>
</organism>
<dbReference type="EMBL" id="WUQX01000001">
    <property type="protein sequence ID" value="MXP76560.1"/>
    <property type="molecule type" value="Genomic_DNA"/>
</dbReference>
<comment type="caution">
    <text evidence="1">The sequence shown here is derived from an EMBL/GenBank/DDBJ whole genome shotgun (WGS) entry which is preliminary data.</text>
</comment>
<dbReference type="AlphaFoldDB" id="A0A7X3MHK1"/>
<sequence>MVKLFDRMIQTGIKPKEKGIPQGCFIEKDGQSFFICGKDVICFTEHFSDKKQTVERLVENVMRCERKKSA</sequence>
<evidence type="ECO:0000313" key="2">
    <source>
        <dbReference type="Proteomes" id="UP000460412"/>
    </source>
</evidence>
<gene>
    <name evidence="1" type="ORF">GN277_14535</name>
</gene>
<keyword evidence="2" id="KW-1185">Reference proteome</keyword>
<evidence type="ECO:0000313" key="1">
    <source>
        <dbReference type="EMBL" id="MXP76560.1"/>
    </source>
</evidence>